<dbReference type="AlphaFoldDB" id="A0A1J5QT40"/>
<feature type="transmembrane region" description="Helical" evidence="6">
    <location>
        <begin position="12"/>
        <end position="40"/>
    </location>
</feature>
<feature type="transmembrane region" description="Helical" evidence="6">
    <location>
        <begin position="310"/>
        <end position="337"/>
    </location>
</feature>
<evidence type="ECO:0000256" key="3">
    <source>
        <dbReference type="ARBA" id="ARBA00022692"/>
    </source>
</evidence>
<dbReference type="EMBL" id="MLJW01000458">
    <property type="protein sequence ID" value="OIQ86801.1"/>
    <property type="molecule type" value="Genomic_DNA"/>
</dbReference>
<evidence type="ECO:0000256" key="6">
    <source>
        <dbReference type="SAM" id="Phobius"/>
    </source>
</evidence>
<organism evidence="7">
    <name type="scientific">mine drainage metagenome</name>
    <dbReference type="NCBI Taxonomy" id="410659"/>
    <lineage>
        <taxon>unclassified sequences</taxon>
        <taxon>metagenomes</taxon>
        <taxon>ecological metagenomes</taxon>
    </lineage>
</organism>
<feature type="transmembrane region" description="Helical" evidence="6">
    <location>
        <begin position="60"/>
        <end position="85"/>
    </location>
</feature>
<dbReference type="GO" id="GO:0016020">
    <property type="term" value="C:membrane"/>
    <property type="evidence" value="ECO:0007669"/>
    <property type="project" value="UniProtKB-SubCell"/>
</dbReference>
<name>A0A1J5QT40_9ZZZZ</name>
<evidence type="ECO:0000256" key="4">
    <source>
        <dbReference type="ARBA" id="ARBA00022989"/>
    </source>
</evidence>
<comment type="subcellular location">
    <subcellularLocation>
        <location evidence="1">Membrane</location>
        <topology evidence="1">Multi-pass membrane protein</topology>
    </subcellularLocation>
</comment>
<evidence type="ECO:0000313" key="7">
    <source>
        <dbReference type="EMBL" id="OIQ86801.1"/>
    </source>
</evidence>
<feature type="transmembrane region" description="Helical" evidence="6">
    <location>
        <begin position="216"/>
        <end position="237"/>
    </location>
</feature>
<keyword evidence="4 6" id="KW-1133">Transmembrane helix</keyword>
<dbReference type="PANTHER" id="PTHR21716">
    <property type="entry name" value="TRANSMEMBRANE PROTEIN"/>
    <property type="match status" value="1"/>
</dbReference>
<protein>
    <submittedName>
        <fullName evidence="7">Pheromone autoinducer 2 transporter</fullName>
    </submittedName>
</protein>
<accession>A0A1J5QT40</accession>
<keyword evidence="5 6" id="KW-0472">Membrane</keyword>
<evidence type="ECO:0000256" key="2">
    <source>
        <dbReference type="ARBA" id="ARBA00009773"/>
    </source>
</evidence>
<dbReference type="PANTHER" id="PTHR21716:SF64">
    <property type="entry name" value="AI-2 TRANSPORT PROTEIN TQSA"/>
    <property type="match status" value="1"/>
</dbReference>
<feature type="transmembrane region" description="Helical" evidence="6">
    <location>
        <begin position="275"/>
        <end position="298"/>
    </location>
</feature>
<dbReference type="InterPro" id="IPR002549">
    <property type="entry name" value="AI-2E-like"/>
</dbReference>
<evidence type="ECO:0000256" key="1">
    <source>
        <dbReference type="ARBA" id="ARBA00004141"/>
    </source>
</evidence>
<keyword evidence="3 6" id="KW-0812">Transmembrane</keyword>
<gene>
    <name evidence="7" type="ORF">GALL_313510</name>
</gene>
<proteinExistence type="inferred from homology"/>
<feature type="transmembrane region" description="Helical" evidence="6">
    <location>
        <begin position="244"/>
        <end position="269"/>
    </location>
</feature>
<reference evidence="7" key="1">
    <citation type="submission" date="2016-10" db="EMBL/GenBank/DDBJ databases">
        <title>Sequence of Gallionella enrichment culture.</title>
        <authorList>
            <person name="Poehlein A."/>
            <person name="Muehling M."/>
            <person name="Daniel R."/>
        </authorList>
    </citation>
    <scope>NUCLEOTIDE SEQUENCE</scope>
</reference>
<comment type="similarity">
    <text evidence="2">Belongs to the autoinducer-2 exporter (AI-2E) (TC 2.A.86) family.</text>
</comment>
<comment type="caution">
    <text evidence="7">The sequence shown here is derived from an EMBL/GenBank/DDBJ whole genome shotgun (WGS) entry which is preliminary data.</text>
</comment>
<feature type="transmembrane region" description="Helical" evidence="6">
    <location>
        <begin position="153"/>
        <end position="173"/>
    </location>
</feature>
<dbReference type="GO" id="GO:0055085">
    <property type="term" value="P:transmembrane transport"/>
    <property type="evidence" value="ECO:0007669"/>
    <property type="project" value="TreeGrafter"/>
</dbReference>
<evidence type="ECO:0000256" key="5">
    <source>
        <dbReference type="ARBA" id="ARBA00023136"/>
    </source>
</evidence>
<dbReference type="Pfam" id="PF01594">
    <property type="entry name" value="AI-2E_transport"/>
    <property type="match status" value="1"/>
</dbReference>
<sequence>MTPERADRLQTLIWSVLGLAILWLLFLLGPILSPFLLAGILAYICAPLVERLDKLGLPRIIGVIAVMLLLTAILALLLLILLPLVNQEAQQLLARLPDGIRLLNEQLMPWLKERFGITLKLDPATLPRLIADNRDSSQLIAQKLLASLKIGGIALFGIVANLLLAPVVMFYLLRDWHGLLSRLSSAIPRPWHAKTLAMAHEINAVLAEFLRGQLSVMLALSLYYSLGLWAVGIGFALPVGMLTGLLVFIPYLGFATGFTLALTVAALQFSGMAPVLGVLAVYGIGQALESFILTPWLVGKRIGLHPLAVIFALLAFGQLFGFFGVLLALPVSAALLVGLREVRALYLESRLYRGEDHS</sequence>